<organism evidence="15">
    <name type="scientific">Alexandrium monilatum</name>
    <dbReference type="NCBI Taxonomy" id="311494"/>
    <lineage>
        <taxon>Eukaryota</taxon>
        <taxon>Sar</taxon>
        <taxon>Alveolata</taxon>
        <taxon>Dinophyceae</taxon>
        <taxon>Gonyaulacales</taxon>
        <taxon>Pyrocystaceae</taxon>
        <taxon>Alexandrium</taxon>
    </lineage>
</organism>
<sequence>MSLGFTSPALDTMKGRTQGASAVPAELVVFGRGGGADDEAASLFSSLVNVGALVGALSGGWLCKQAGRCNSLRLAAVLIGACWWWVALATSALDLCLARVFMGLGVGLQSVATPTFIAEVSPPALRGTLGTMNAGAILMGVMVVDFLGGSILRAGAEGEFCAWRKLACFVAVCAVVLLGATTVLPEPSRARRILGERSPETVAVEATVQDDGVRAVPGMAWTVLAGLVPMVWQQLSGVNAVIFFGQSILQAGGVGGANLLGVGVIAVQLAGIVLAASIIEVLGRRPLLLGSCMGMAVGAGSLAFFLWLPRPPAVGVVGALCVYVLAFSLGLGPVPWLLLPELDLPKKVRVTLASIATAANWACSFAVTGPPLVCLQSVCGLPGVFAVFSGICALGTVLIALLVPETKERRRRQGLERRFTFNLSPRGSLRGALSVS</sequence>
<gene>
    <name evidence="15" type="ORF">AMON00008_LOCUS16246</name>
</gene>
<dbReference type="InterPro" id="IPR020846">
    <property type="entry name" value="MFS_dom"/>
</dbReference>
<proteinExistence type="predicted"/>
<dbReference type="Gene3D" id="1.20.1250.20">
    <property type="entry name" value="MFS general substrate transporter like domains"/>
    <property type="match status" value="2"/>
</dbReference>
<evidence type="ECO:0000256" key="8">
    <source>
        <dbReference type="ARBA" id="ARBA00044656"/>
    </source>
</evidence>
<dbReference type="InterPro" id="IPR036259">
    <property type="entry name" value="MFS_trans_sf"/>
</dbReference>
<evidence type="ECO:0000256" key="4">
    <source>
        <dbReference type="ARBA" id="ARBA00022989"/>
    </source>
</evidence>
<evidence type="ECO:0000256" key="7">
    <source>
        <dbReference type="ARBA" id="ARBA00044648"/>
    </source>
</evidence>
<evidence type="ECO:0000256" key="3">
    <source>
        <dbReference type="ARBA" id="ARBA00022692"/>
    </source>
</evidence>
<feature type="transmembrane region" description="Helical" evidence="13">
    <location>
        <begin position="314"/>
        <end position="338"/>
    </location>
</feature>
<reference evidence="15" key="1">
    <citation type="submission" date="2021-01" db="EMBL/GenBank/DDBJ databases">
        <authorList>
            <person name="Corre E."/>
            <person name="Pelletier E."/>
            <person name="Niang G."/>
            <person name="Scheremetjew M."/>
            <person name="Finn R."/>
            <person name="Kale V."/>
            <person name="Holt S."/>
            <person name="Cochrane G."/>
            <person name="Meng A."/>
            <person name="Brown T."/>
            <person name="Cohen L."/>
        </authorList>
    </citation>
    <scope>NUCLEOTIDE SEQUENCE</scope>
    <source>
        <strain evidence="15">CCMP3105</strain>
    </source>
</reference>
<evidence type="ECO:0000256" key="12">
    <source>
        <dbReference type="ARBA" id="ARBA00044780"/>
    </source>
</evidence>
<dbReference type="PANTHER" id="PTHR48021">
    <property type="match status" value="1"/>
</dbReference>
<evidence type="ECO:0000256" key="6">
    <source>
        <dbReference type="ARBA" id="ARBA00044637"/>
    </source>
</evidence>
<dbReference type="PANTHER" id="PTHR48021:SF1">
    <property type="entry name" value="GH07001P-RELATED"/>
    <property type="match status" value="1"/>
</dbReference>
<feature type="transmembrane region" description="Helical" evidence="13">
    <location>
        <begin position="40"/>
        <end position="62"/>
    </location>
</feature>
<evidence type="ECO:0000256" key="9">
    <source>
        <dbReference type="ARBA" id="ARBA00044662"/>
    </source>
</evidence>
<dbReference type="PRINTS" id="PR00171">
    <property type="entry name" value="SUGRTRNSPORT"/>
</dbReference>
<evidence type="ECO:0000256" key="13">
    <source>
        <dbReference type="SAM" id="Phobius"/>
    </source>
</evidence>
<comment type="subunit">
    <text evidence="2">Homodimer.</text>
</comment>
<dbReference type="InterPro" id="IPR005828">
    <property type="entry name" value="MFS_sugar_transport-like"/>
</dbReference>
<comment type="catalytic activity">
    <reaction evidence="8">
        <text>D-xylose(out) = D-xylose(in)</text>
        <dbReference type="Rhea" id="RHEA:78427"/>
        <dbReference type="ChEBI" id="CHEBI:53455"/>
    </reaction>
    <physiologicalReaction direction="left-to-right" evidence="8">
        <dbReference type="Rhea" id="RHEA:78428"/>
    </physiologicalReaction>
</comment>
<evidence type="ECO:0000256" key="5">
    <source>
        <dbReference type="ARBA" id="ARBA00023136"/>
    </source>
</evidence>
<dbReference type="SUPFAM" id="SSF103473">
    <property type="entry name" value="MFS general substrate transporter"/>
    <property type="match status" value="1"/>
</dbReference>
<dbReference type="PROSITE" id="PS00217">
    <property type="entry name" value="SUGAR_TRANSPORT_2"/>
    <property type="match status" value="1"/>
</dbReference>
<comment type="catalytic activity">
    <reaction evidence="11">
        <text>D-fructose(out) = D-fructose(in)</text>
        <dbReference type="Rhea" id="RHEA:60372"/>
        <dbReference type="ChEBI" id="CHEBI:37721"/>
    </reaction>
    <physiologicalReaction direction="left-to-right" evidence="11">
        <dbReference type="Rhea" id="RHEA:60373"/>
    </physiologicalReaction>
</comment>
<feature type="transmembrane region" description="Helical" evidence="13">
    <location>
        <begin position="286"/>
        <end position="308"/>
    </location>
</feature>
<feature type="domain" description="Major facilitator superfamily (MFS) profile" evidence="14">
    <location>
        <begin position="1"/>
        <end position="407"/>
    </location>
</feature>
<comment type="catalytic activity">
    <reaction evidence="7">
        <text>D-glucose(out) = D-glucose(in)</text>
        <dbReference type="Rhea" id="RHEA:60376"/>
        <dbReference type="ChEBI" id="CHEBI:4167"/>
    </reaction>
    <physiologicalReaction direction="left-to-right" evidence="7">
        <dbReference type="Rhea" id="RHEA:60377"/>
    </physiologicalReaction>
</comment>
<dbReference type="Pfam" id="PF00083">
    <property type="entry name" value="Sugar_tr"/>
    <property type="match status" value="1"/>
</dbReference>
<dbReference type="GO" id="GO:0022857">
    <property type="term" value="F:transmembrane transporter activity"/>
    <property type="evidence" value="ECO:0007669"/>
    <property type="project" value="InterPro"/>
</dbReference>
<dbReference type="InterPro" id="IPR050549">
    <property type="entry name" value="MFS_Trehalose_Transporter"/>
</dbReference>
<evidence type="ECO:0000259" key="14">
    <source>
        <dbReference type="PROSITE" id="PS50850"/>
    </source>
</evidence>
<evidence type="ECO:0000313" key="15">
    <source>
        <dbReference type="EMBL" id="CAE4576626.1"/>
    </source>
</evidence>
<feature type="transmembrane region" description="Helical" evidence="13">
    <location>
        <begin position="134"/>
        <end position="154"/>
    </location>
</feature>
<dbReference type="InterPro" id="IPR003663">
    <property type="entry name" value="Sugar/inositol_transpt"/>
</dbReference>
<dbReference type="InterPro" id="IPR005829">
    <property type="entry name" value="Sugar_transporter_CS"/>
</dbReference>
<evidence type="ECO:0000256" key="2">
    <source>
        <dbReference type="ARBA" id="ARBA00011738"/>
    </source>
</evidence>
<comment type="catalytic activity">
    <reaction evidence="6">
        <text>D-galactose(in) = D-galactose(out)</text>
        <dbReference type="Rhea" id="RHEA:34915"/>
        <dbReference type="ChEBI" id="CHEBI:4139"/>
    </reaction>
    <physiologicalReaction direction="right-to-left" evidence="6">
        <dbReference type="Rhea" id="RHEA:34917"/>
    </physiologicalReaction>
</comment>
<evidence type="ECO:0000256" key="10">
    <source>
        <dbReference type="ARBA" id="ARBA00044668"/>
    </source>
</evidence>
<keyword evidence="3 13" id="KW-0812">Transmembrane</keyword>
<feature type="transmembrane region" description="Helical" evidence="13">
    <location>
        <begin position="259"/>
        <end position="279"/>
    </location>
</feature>
<comment type="subcellular location">
    <subcellularLocation>
        <location evidence="1">Membrane</location>
        <topology evidence="1">Multi-pass membrane protein</topology>
    </subcellularLocation>
</comment>
<dbReference type="PROSITE" id="PS50850">
    <property type="entry name" value="MFS"/>
    <property type="match status" value="1"/>
</dbReference>
<keyword evidence="5 13" id="KW-0472">Membrane</keyword>
<dbReference type="GO" id="GO:0016020">
    <property type="term" value="C:membrane"/>
    <property type="evidence" value="ECO:0007669"/>
    <property type="project" value="UniProtKB-SubCell"/>
</dbReference>
<accession>A0A7S4VCS6</accession>
<comment type="catalytic activity">
    <reaction evidence="9">
        <text>D-mannose(out) = D-mannose(in)</text>
        <dbReference type="Rhea" id="RHEA:78391"/>
        <dbReference type="ChEBI" id="CHEBI:4208"/>
    </reaction>
    <physiologicalReaction direction="left-to-right" evidence="9">
        <dbReference type="Rhea" id="RHEA:78392"/>
    </physiologicalReaction>
</comment>
<protein>
    <recommendedName>
        <fullName evidence="12">Hexose transporter 1</fullName>
    </recommendedName>
</protein>
<feature type="transmembrane region" description="Helical" evidence="13">
    <location>
        <begin position="166"/>
        <end position="184"/>
    </location>
</feature>
<evidence type="ECO:0000256" key="1">
    <source>
        <dbReference type="ARBA" id="ARBA00004141"/>
    </source>
</evidence>
<evidence type="ECO:0000256" key="11">
    <source>
        <dbReference type="ARBA" id="ARBA00044710"/>
    </source>
</evidence>
<feature type="transmembrane region" description="Helical" evidence="13">
    <location>
        <begin position="381"/>
        <end position="403"/>
    </location>
</feature>
<comment type="catalytic activity">
    <reaction evidence="10">
        <text>D-glucosamine(out) = D-glucosamine(in)</text>
        <dbReference type="Rhea" id="RHEA:78423"/>
        <dbReference type="ChEBI" id="CHEBI:58723"/>
    </reaction>
    <physiologicalReaction direction="left-to-right" evidence="10">
        <dbReference type="Rhea" id="RHEA:78424"/>
    </physiologicalReaction>
</comment>
<feature type="transmembrane region" description="Helical" evidence="13">
    <location>
        <begin position="74"/>
        <end position="93"/>
    </location>
</feature>
<dbReference type="EMBL" id="HBNR01024239">
    <property type="protein sequence ID" value="CAE4576626.1"/>
    <property type="molecule type" value="Transcribed_RNA"/>
</dbReference>
<name>A0A7S4VCS6_9DINO</name>
<dbReference type="AlphaFoldDB" id="A0A7S4VCS6"/>
<keyword evidence="4 13" id="KW-1133">Transmembrane helix</keyword>